<dbReference type="InterPro" id="IPR009057">
    <property type="entry name" value="Homeodomain-like_sf"/>
</dbReference>
<dbReference type="GO" id="GO:0005634">
    <property type="term" value="C:nucleus"/>
    <property type="evidence" value="ECO:0007669"/>
    <property type="project" value="UniProtKB-SubCell"/>
</dbReference>
<dbReference type="AlphaFoldDB" id="A0AAN7GQX8"/>
<reference evidence="8 9" key="1">
    <citation type="journal article" date="2023" name="Hortic Res">
        <title>Pangenome of water caltrop reveals structural variations and asymmetric subgenome divergence after allopolyploidization.</title>
        <authorList>
            <person name="Zhang X."/>
            <person name="Chen Y."/>
            <person name="Wang L."/>
            <person name="Yuan Y."/>
            <person name="Fang M."/>
            <person name="Shi L."/>
            <person name="Lu R."/>
            <person name="Comes H.P."/>
            <person name="Ma Y."/>
            <person name="Chen Y."/>
            <person name="Huang G."/>
            <person name="Zhou Y."/>
            <person name="Zheng Z."/>
            <person name="Qiu Y."/>
        </authorList>
    </citation>
    <scope>NUCLEOTIDE SEQUENCE [LARGE SCALE GENOMIC DNA]</scope>
    <source>
        <tissue evidence="8">Roots</tissue>
    </source>
</reference>
<keyword evidence="2" id="KW-0677">Repeat</keyword>
<evidence type="ECO:0000313" key="8">
    <source>
        <dbReference type="EMBL" id="KAK4746400.1"/>
    </source>
</evidence>
<protein>
    <submittedName>
        <fullName evidence="8">Uncharacterized protein</fullName>
    </submittedName>
</protein>
<feature type="compositionally biased region" description="Polar residues" evidence="5">
    <location>
        <begin position="160"/>
        <end position="179"/>
    </location>
</feature>
<feature type="domain" description="HTH myb-type" evidence="7">
    <location>
        <begin position="18"/>
        <end position="70"/>
    </location>
</feature>
<dbReference type="Gene3D" id="1.10.10.60">
    <property type="entry name" value="Homeodomain-like"/>
    <property type="match status" value="2"/>
</dbReference>
<dbReference type="PANTHER" id="PTHR10641">
    <property type="entry name" value="MYB FAMILY TRANSCRIPTION FACTOR"/>
    <property type="match status" value="1"/>
</dbReference>
<evidence type="ECO:0000256" key="4">
    <source>
        <dbReference type="ARBA" id="ARBA00023242"/>
    </source>
</evidence>
<dbReference type="PROSITE" id="PS50090">
    <property type="entry name" value="MYB_LIKE"/>
    <property type="match status" value="2"/>
</dbReference>
<dbReference type="FunFam" id="1.10.10.60:FF:000001">
    <property type="entry name" value="MYB-related transcription factor"/>
    <property type="match status" value="1"/>
</dbReference>
<dbReference type="GO" id="GO:0003677">
    <property type="term" value="F:DNA binding"/>
    <property type="evidence" value="ECO:0007669"/>
    <property type="project" value="UniProtKB-KW"/>
</dbReference>
<name>A0AAN7GQX8_9MYRT</name>
<feature type="domain" description="Myb-like" evidence="6">
    <location>
        <begin position="18"/>
        <end position="70"/>
    </location>
</feature>
<feature type="region of interest" description="Disordered" evidence="5">
    <location>
        <begin position="1"/>
        <end position="27"/>
    </location>
</feature>
<accession>A0AAN7GQX8</accession>
<evidence type="ECO:0000313" key="9">
    <source>
        <dbReference type="Proteomes" id="UP001345219"/>
    </source>
</evidence>
<feature type="domain" description="Myb-like" evidence="6">
    <location>
        <begin position="71"/>
        <end position="121"/>
    </location>
</feature>
<dbReference type="CDD" id="cd00167">
    <property type="entry name" value="SANT"/>
    <property type="match status" value="2"/>
</dbReference>
<sequence>MGSTMPSKQCKAAGKKDSMEMKKGPWSPEEDQKLVAYIQRYGIWNWNHMADPAGLARTGKSCRLRWMNYLRPNIKHGNFSKEEEETIIKWHQLLGNKWATIAGKLPGRTDSEIKNYWNTRLKKHGISEKPVPAPSTDQSAGSQHASVSPPGANLIHDSDNPSAIKNSPQETNSTDSGMTTLQESGFEETKIDNCMQVDWTDIEARDLELVYREKIILSPTMEDAYFESIYRLDMLEIYSLPEYSTDDMMYDDNLWEN</sequence>
<evidence type="ECO:0000256" key="1">
    <source>
        <dbReference type="ARBA" id="ARBA00004123"/>
    </source>
</evidence>
<dbReference type="InterPro" id="IPR015495">
    <property type="entry name" value="Myb_TF_plants"/>
</dbReference>
<gene>
    <name evidence="8" type="ORF">SAY87_012712</name>
</gene>
<dbReference type="PANTHER" id="PTHR10641:SF1244">
    <property type="entry name" value="TRICHOME DIFFERENTIATION PROTEIN GL1-LIKE"/>
    <property type="match status" value="1"/>
</dbReference>
<comment type="caution">
    <text evidence="8">The sequence shown here is derived from an EMBL/GenBank/DDBJ whole genome shotgun (WGS) entry which is preliminary data.</text>
</comment>
<feature type="compositionally biased region" description="Polar residues" evidence="5">
    <location>
        <begin position="135"/>
        <end position="146"/>
    </location>
</feature>
<dbReference type="SMART" id="SM00717">
    <property type="entry name" value="SANT"/>
    <property type="match status" value="2"/>
</dbReference>
<evidence type="ECO:0000259" key="6">
    <source>
        <dbReference type="PROSITE" id="PS50090"/>
    </source>
</evidence>
<comment type="subcellular location">
    <subcellularLocation>
        <location evidence="1">Nucleus</location>
    </subcellularLocation>
</comment>
<feature type="domain" description="HTH myb-type" evidence="7">
    <location>
        <begin position="71"/>
        <end position="125"/>
    </location>
</feature>
<dbReference type="InterPro" id="IPR001005">
    <property type="entry name" value="SANT/Myb"/>
</dbReference>
<dbReference type="Proteomes" id="UP001345219">
    <property type="component" value="Chromosome 10"/>
</dbReference>
<evidence type="ECO:0000259" key="7">
    <source>
        <dbReference type="PROSITE" id="PS51294"/>
    </source>
</evidence>
<feature type="compositionally biased region" description="Basic and acidic residues" evidence="5">
    <location>
        <begin position="14"/>
        <end position="23"/>
    </location>
</feature>
<evidence type="ECO:0000256" key="2">
    <source>
        <dbReference type="ARBA" id="ARBA00022737"/>
    </source>
</evidence>
<keyword evidence="4" id="KW-0539">Nucleus</keyword>
<proteinExistence type="predicted"/>
<dbReference type="PROSITE" id="PS51294">
    <property type="entry name" value="HTH_MYB"/>
    <property type="match status" value="2"/>
</dbReference>
<dbReference type="Pfam" id="PF00249">
    <property type="entry name" value="Myb_DNA-binding"/>
    <property type="match status" value="2"/>
</dbReference>
<evidence type="ECO:0000256" key="5">
    <source>
        <dbReference type="SAM" id="MobiDB-lite"/>
    </source>
</evidence>
<keyword evidence="9" id="KW-1185">Reference proteome</keyword>
<evidence type="ECO:0000256" key="3">
    <source>
        <dbReference type="ARBA" id="ARBA00023125"/>
    </source>
</evidence>
<dbReference type="EMBL" id="JAXIOK010000021">
    <property type="protein sequence ID" value="KAK4746400.1"/>
    <property type="molecule type" value="Genomic_DNA"/>
</dbReference>
<organism evidence="8 9">
    <name type="scientific">Trapa incisa</name>
    <dbReference type="NCBI Taxonomy" id="236973"/>
    <lineage>
        <taxon>Eukaryota</taxon>
        <taxon>Viridiplantae</taxon>
        <taxon>Streptophyta</taxon>
        <taxon>Embryophyta</taxon>
        <taxon>Tracheophyta</taxon>
        <taxon>Spermatophyta</taxon>
        <taxon>Magnoliopsida</taxon>
        <taxon>eudicotyledons</taxon>
        <taxon>Gunneridae</taxon>
        <taxon>Pentapetalae</taxon>
        <taxon>rosids</taxon>
        <taxon>malvids</taxon>
        <taxon>Myrtales</taxon>
        <taxon>Lythraceae</taxon>
        <taxon>Trapa</taxon>
    </lineage>
</organism>
<keyword evidence="3" id="KW-0238">DNA-binding</keyword>
<dbReference type="SUPFAM" id="SSF46689">
    <property type="entry name" value="Homeodomain-like"/>
    <property type="match status" value="1"/>
</dbReference>
<feature type="region of interest" description="Disordered" evidence="5">
    <location>
        <begin position="124"/>
        <end position="179"/>
    </location>
</feature>
<dbReference type="InterPro" id="IPR017930">
    <property type="entry name" value="Myb_dom"/>
</dbReference>